<proteinExistence type="predicted"/>
<dbReference type="Gene3D" id="3.40.800.10">
    <property type="entry name" value="Ureohydrolase domain"/>
    <property type="match status" value="1"/>
</dbReference>
<evidence type="ECO:0000313" key="2">
    <source>
        <dbReference type="Proteomes" id="UP000199296"/>
    </source>
</evidence>
<dbReference type="OrthoDB" id="931936at2"/>
<dbReference type="InterPro" id="IPR023696">
    <property type="entry name" value="Ureohydrolase_dom_sf"/>
</dbReference>
<gene>
    <name evidence="1" type="ORF">SAMN04488027_101272</name>
</gene>
<reference evidence="1 2" key="1">
    <citation type="submission" date="2016-10" db="EMBL/GenBank/DDBJ databases">
        <authorList>
            <person name="de Groot N.N."/>
        </authorList>
    </citation>
    <scope>NUCLEOTIDE SEQUENCE [LARGE SCALE GENOMIC DNA]</scope>
    <source>
        <strain evidence="1 2">DSM 19803</strain>
    </source>
</reference>
<organism evidence="1 2">
    <name type="scientific">Psychroflexus sediminis</name>
    <dbReference type="NCBI Taxonomy" id="470826"/>
    <lineage>
        <taxon>Bacteria</taxon>
        <taxon>Pseudomonadati</taxon>
        <taxon>Bacteroidota</taxon>
        <taxon>Flavobacteriia</taxon>
        <taxon>Flavobacteriales</taxon>
        <taxon>Flavobacteriaceae</taxon>
        <taxon>Psychroflexus</taxon>
    </lineage>
</organism>
<dbReference type="Proteomes" id="UP000199296">
    <property type="component" value="Unassembled WGS sequence"/>
</dbReference>
<name>A0A1G7U6T2_9FLAO</name>
<dbReference type="CDD" id="cd09988">
    <property type="entry name" value="Formimidoylglutamase"/>
    <property type="match status" value="1"/>
</dbReference>
<dbReference type="SUPFAM" id="SSF52768">
    <property type="entry name" value="Arginase/deacetylase"/>
    <property type="match status" value="1"/>
</dbReference>
<sequence length="383" mass="44613">MAFEFLEPVNSELQEVIHSFSKQTLSNFVSFYEGDEQHFENTQIAVLCVKDSRNSVYKKKSEFYFDEIRTQLYAMYVGNWELNILDLGDIGKGDEVSDTAYVFKNILSQLYKKSILPIILGGSQDFTFYQYRAYDQINYMVNLTSVDHKFDLGNSDLPMHGQSYVGKMIIDEPYNLFNYCNLGYQTYLSPQEEIDLMEKLFFEALRLGELKHEFTRAEPILRDTDLLSIDIYCVKSSEIADSSHVNINGFSTFDLCKLARYAGMSDKLTSFGMYELQAMQKSESLIHLISQMLWYFMEGFSLRLNEKVEENNANFTKYNVPIQDEVLVFIKSEISERWWIKIPSENNNDHKPSLLACDKQDYLDAASSVMPDRWLKAKYKNNI</sequence>
<protein>
    <recommendedName>
        <fullName evidence="3">Arginase family enzyme</fullName>
    </recommendedName>
</protein>
<keyword evidence="2" id="KW-1185">Reference proteome</keyword>
<dbReference type="EMBL" id="FNCW01000001">
    <property type="protein sequence ID" value="SDG42759.1"/>
    <property type="molecule type" value="Genomic_DNA"/>
</dbReference>
<dbReference type="AlphaFoldDB" id="A0A1G7U6T2"/>
<dbReference type="STRING" id="470826.SAMN04488027_101272"/>
<evidence type="ECO:0000313" key="1">
    <source>
        <dbReference type="EMBL" id="SDG42759.1"/>
    </source>
</evidence>
<evidence type="ECO:0008006" key="3">
    <source>
        <dbReference type="Google" id="ProtNLM"/>
    </source>
</evidence>
<dbReference type="RefSeq" id="WP_093364619.1">
    <property type="nucleotide sequence ID" value="NZ_FNCW01000001.1"/>
</dbReference>
<accession>A0A1G7U6T2</accession>